<name>A0A4S2N802_9PEZI</name>
<evidence type="ECO:0000256" key="11">
    <source>
        <dbReference type="SAM" id="MobiDB-lite"/>
    </source>
</evidence>
<reference evidence="13 14" key="1">
    <citation type="submission" date="2019-04" db="EMBL/GenBank/DDBJ databases">
        <title>Comparative genomics and transcriptomics to analyze fruiting body development in filamentous ascomycetes.</title>
        <authorList>
            <consortium name="DOE Joint Genome Institute"/>
            <person name="Lutkenhaus R."/>
            <person name="Traeger S."/>
            <person name="Breuer J."/>
            <person name="Kuo A."/>
            <person name="Lipzen A."/>
            <person name="Pangilinan J."/>
            <person name="Dilworth D."/>
            <person name="Sandor L."/>
            <person name="Poggeler S."/>
            <person name="Barry K."/>
            <person name="Grigoriev I.V."/>
            <person name="Nowrousian M."/>
        </authorList>
    </citation>
    <scope>NUCLEOTIDE SEQUENCE [LARGE SCALE GENOMIC DNA]</scope>
    <source>
        <strain evidence="13 14">CBS 389.68</strain>
    </source>
</reference>
<dbReference type="GO" id="GO:0030042">
    <property type="term" value="P:actin filament depolymerization"/>
    <property type="evidence" value="ECO:0007669"/>
    <property type="project" value="TreeGrafter"/>
</dbReference>
<dbReference type="STRING" id="341454.A0A4S2N802"/>
<dbReference type="InParanoid" id="A0A4S2N802"/>
<dbReference type="InterPro" id="IPR029006">
    <property type="entry name" value="ADF-H/Gelsolin-like_dom_sf"/>
</dbReference>
<dbReference type="GO" id="GO:0005884">
    <property type="term" value="C:actin filament"/>
    <property type="evidence" value="ECO:0007669"/>
    <property type="project" value="TreeGrafter"/>
</dbReference>
<dbReference type="PANTHER" id="PTHR13759">
    <property type="entry name" value="TWINFILIN"/>
    <property type="match status" value="1"/>
</dbReference>
<keyword evidence="6" id="KW-0009">Actin-binding</keyword>
<evidence type="ECO:0000256" key="9">
    <source>
        <dbReference type="ARBA" id="ARBA00056419"/>
    </source>
</evidence>
<dbReference type="SMART" id="SM00102">
    <property type="entry name" value="ADF"/>
    <property type="match status" value="2"/>
</dbReference>
<evidence type="ECO:0000256" key="10">
    <source>
        <dbReference type="ARBA" id="ARBA00069496"/>
    </source>
</evidence>
<protein>
    <recommendedName>
        <fullName evidence="10">Twinfilin</fullName>
    </recommendedName>
</protein>
<dbReference type="PANTHER" id="PTHR13759:SF1">
    <property type="entry name" value="TWINFILIN"/>
    <property type="match status" value="1"/>
</dbReference>
<dbReference type="EMBL" id="ML220112">
    <property type="protein sequence ID" value="TGZ85499.1"/>
    <property type="molecule type" value="Genomic_DNA"/>
</dbReference>
<dbReference type="CDD" id="cd11284">
    <property type="entry name" value="ADF_Twf-C_like"/>
    <property type="match status" value="1"/>
</dbReference>
<evidence type="ECO:0000313" key="13">
    <source>
        <dbReference type="EMBL" id="TGZ85499.1"/>
    </source>
</evidence>
<dbReference type="FunCoup" id="A0A4S2N802">
    <property type="interactions" value="398"/>
</dbReference>
<dbReference type="GO" id="GO:0003785">
    <property type="term" value="F:actin monomer binding"/>
    <property type="evidence" value="ECO:0007669"/>
    <property type="project" value="TreeGrafter"/>
</dbReference>
<evidence type="ECO:0000256" key="3">
    <source>
        <dbReference type="ARBA" id="ARBA00009557"/>
    </source>
</evidence>
<feature type="region of interest" description="Disordered" evidence="11">
    <location>
        <begin position="305"/>
        <end position="331"/>
    </location>
</feature>
<evidence type="ECO:0000256" key="5">
    <source>
        <dbReference type="ARBA" id="ARBA00022737"/>
    </source>
</evidence>
<keyword evidence="7" id="KW-0206">Cytoskeleton</keyword>
<dbReference type="GO" id="GO:0051016">
    <property type="term" value="P:barbed-end actin filament capping"/>
    <property type="evidence" value="ECO:0007669"/>
    <property type="project" value="TreeGrafter"/>
</dbReference>
<dbReference type="GO" id="GO:0005938">
    <property type="term" value="C:cell cortex"/>
    <property type="evidence" value="ECO:0007669"/>
    <property type="project" value="UniProtKB-SubCell"/>
</dbReference>
<evidence type="ECO:0000256" key="7">
    <source>
        <dbReference type="ARBA" id="ARBA00023212"/>
    </source>
</evidence>
<keyword evidence="14" id="KW-1185">Reference proteome</keyword>
<comment type="subcellular location">
    <subcellularLocation>
        <location evidence="2">Cytoplasm</location>
        <location evidence="2">Cell cortex</location>
    </subcellularLocation>
    <subcellularLocation>
        <location evidence="1">Cytoplasm</location>
        <location evidence="1">Cytoskeleton</location>
    </subcellularLocation>
</comment>
<dbReference type="Pfam" id="PF00241">
    <property type="entry name" value="Cofilin_ADF"/>
    <property type="match status" value="2"/>
</dbReference>
<dbReference type="CDD" id="cd11285">
    <property type="entry name" value="ADF_Twf-N_like"/>
    <property type="match status" value="1"/>
</dbReference>
<sequence length="331" mass="36662">MQSGISASKELHTEFQRFLDDSATRGLLVEIQKESLVPSATIPAQGSFDDDVAQLDVILAVDKPAYILLRRFDDASNPAPYIAVTYVPDHANVRQKMLFASTRTTLTRELGSEKFGESIFATEKSELTAEGFRKHDAHMAKPAPLTEEEESLQTVRLAELEASQGTAGRKNHVSSGVAFPLSQEAIDALKGLTLSNGFISLVQLALNPVKETIELANATSSNVGDFTKVIPNDTPRYSFFVFKHTFAGVEQSPIVFIYTCPPESKIKERMLYASCRANVVTTAERECGLKIEKKLEAAMPTEIGEDHLMEEFHPQKEEKKSFARPKRPGRR</sequence>
<dbReference type="Gene3D" id="3.40.20.10">
    <property type="entry name" value="Severin"/>
    <property type="match status" value="2"/>
</dbReference>
<dbReference type="InterPro" id="IPR028458">
    <property type="entry name" value="Twinfilin"/>
</dbReference>
<evidence type="ECO:0000256" key="2">
    <source>
        <dbReference type="ARBA" id="ARBA00004544"/>
    </source>
</evidence>
<evidence type="ECO:0000256" key="4">
    <source>
        <dbReference type="ARBA" id="ARBA00022490"/>
    </source>
</evidence>
<evidence type="ECO:0000313" key="14">
    <source>
        <dbReference type="Proteomes" id="UP000298138"/>
    </source>
</evidence>
<accession>A0A4S2N802</accession>
<keyword evidence="4" id="KW-0963">Cytoplasm</keyword>
<evidence type="ECO:0000256" key="1">
    <source>
        <dbReference type="ARBA" id="ARBA00004245"/>
    </source>
</evidence>
<dbReference type="SUPFAM" id="SSF55753">
    <property type="entry name" value="Actin depolymerizing proteins"/>
    <property type="match status" value="2"/>
</dbReference>
<dbReference type="OrthoDB" id="10006997at2759"/>
<dbReference type="Proteomes" id="UP000298138">
    <property type="component" value="Unassembled WGS sequence"/>
</dbReference>
<dbReference type="FunFam" id="3.40.20.10:FF:000042">
    <property type="entry name" value="Actin depolymerizing protein"/>
    <property type="match status" value="1"/>
</dbReference>
<evidence type="ECO:0000256" key="8">
    <source>
        <dbReference type="ARBA" id="ARBA00038532"/>
    </source>
</evidence>
<comment type="subunit">
    <text evidence="8">Interacts with G-actin; ADP-actin form.</text>
</comment>
<dbReference type="AlphaFoldDB" id="A0A4S2N802"/>
<comment type="function">
    <text evidence="9">Actin-binding protein involved in motile and morphological processes. Inhibits actin polymerization, likely by sequestering G-actin.</text>
</comment>
<feature type="domain" description="ADF-H" evidence="12">
    <location>
        <begin position="176"/>
        <end position="313"/>
    </location>
</feature>
<dbReference type="PROSITE" id="PS51263">
    <property type="entry name" value="ADF_H"/>
    <property type="match status" value="2"/>
</dbReference>
<dbReference type="FunFam" id="3.40.20.10:FF:000007">
    <property type="entry name" value="Twinfilin-1 isoform 1"/>
    <property type="match status" value="1"/>
</dbReference>
<organism evidence="13 14">
    <name type="scientific">Ascodesmis nigricans</name>
    <dbReference type="NCBI Taxonomy" id="341454"/>
    <lineage>
        <taxon>Eukaryota</taxon>
        <taxon>Fungi</taxon>
        <taxon>Dikarya</taxon>
        <taxon>Ascomycota</taxon>
        <taxon>Pezizomycotina</taxon>
        <taxon>Pezizomycetes</taxon>
        <taxon>Pezizales</taxon>
        <taxon>Ascodesmidaceae</taxon>
        <taxon>Ascodesmis</taxon>
    </lineage>
</organism>
<dbReference type="GO" id="GO:0051015">
    <property type="term" value="F:actin filament binding"/>
    <property type="evidence" value="ECO:0007669"/>
    <property type="project" value="TreeGrafter"/>
</dbReference>
<proteinExistence type="inferred from homology"/>
<feature type="domain" description="ADF-H" evidence="12">
    <location>
        <begin position="3"/>
        <end position="137"/>
    </location>
</feature>
<gene>
    <name evidence="13" type="ORF">EX30DRAFT_326625</name>
</gene>
<evidence type="ECO:0000256" key="6">
    <source>
        <dbReference type="ARBA" id="ARBA00023203"/>
    </source>
</evidence>
<dbReference type="InterPro" id="IPR002108">
    <property type="entry name" value="ADF-H"/>
</dbReference>
<comment type="similarity">
    <text evidence="3">Belongs to the actin-binding proteins ADF family. Twinfilin subfamily.</text>
</comment>
<feature type="compositionally biased region" description="Basic residues" evidence="11">
    <location>
        <begin position="322"/>
        <end position="331"/>
    </location>
</feature>
<evidence type="ECO:0000259" key="12">
    <source>
        <dbReference type="PROSITE" id="PS51263"/>
    </source>
</evidence>
<feature type="compositionally biased region" description="Basic and acidic residues" evidence="11">
    <location>
        <begin position="305"/>
        <end position="321"/>
    </location>
</feature>
<keyword evidence="5" id="KW-0677">Repeat</keyword>